<dbReference type="GO" id="GO:0016979">
    <property type="term" value="F:lipoate-protein ligase activity"/>
    <property type="evidence" value="ECO:0007669"/>
    <property type="project" value="UniProtKB-EC"/>
</dbReference>
<keyword evidence="5" id="KW-0547">Nucleotide-binding</keyword>
<gene>
    <name evidence="9" type="ORF">KQI88_17390</name>
</gene>
<sequence length="331" mass="38051">MKYIENHSTDPRYNLAFEEYVFKNLELEDGYVLLWRNEPSIIIGKNQNSVEEINMEFVKENNVHVVRRITGGGAVYHDLGNLNFSFITKAGDIGEIDFKTYTIPVLRALEKLGIPCELSGRNDITIDGKKFSGIAQSVIKGRVLNHGTLLFNSQLDVLSNALNVKRDKIESKGVKSVASRVTNIKPYVKEDIDVLEFRDLILKNIFEYENKPIEKYELTEEDKKAIQQMVDERYGTWEWNFGRSPEFNYKGYKRFAGGGVEVRLHVENGLIDNCKIYGDFFGTGDIGVLEENFKGVRYDEESVKEMLKDFPVGKYLGRISEEEFLMCLFDN</sequence>
<evidence type="ECO:0000256" key="7">
    <source>
        <dbReference type="ARBA" id="ARBA00048037"/>
    </source>
</evidence>
<dbReference type="PANTHER" id="PTHR12561:SF3">
    <property type="entry name" value="LIPOYLTRANSFERASE 1, MITOCHONDRIAL"/>
    <property type="match status" value="1"/>
</dbReference>
<dbReference type="Pfam" id="PF21948">
    <property type="entry name" value="LplA-B_cat"/>
    <property type="match status" value="1"/>
</dbReference>
<dbReference type="Pfam" id="PF10437">
    <property type="entry name" value="Lip_prot_lig_C"/>
    <property type="match status" value="1"/>
</dbReference>
<dbReference type="InterPro" id="IPR019491">
    <property type="entry name" value="Lipoate_protein_ligase_C"/>
</dbReference>
<dbReference type="RefSeq" id="WP_216419544.1">
    <property type="nucleotide sequence ID" value="NZ_JAHLQK010000009.1"/>
</dbReference>
<organism evidence="9 10">
    <name type="scientific">Alkaliphilus flagellatus</name>
    <dbReference type="NCBI Taxonomy" id="2841507"/>
    <lineage>
        <taxon>Bacteria</taxon>
        <taxon>Bacillati</taxon>
        <taxon>Bacillota</taxon>
        <taxon>Clostridia</taxon>
        <taxon>Peptostreptococcales</taxon>
        <taxon>Natronincolaceae</taxon>
        <taxon>Alkaliphilus</taxon>
    </lineage>
</organism>
<evidence type="ECO:0000313" key="9">
    <source>
        <dbReference type="EMBL" id="MBU5678186.1"/>
    </source>
</evidence>
<dbReference type="EMBL" id="JAHLQK010000009">
    <property type="protein sequence ID" value="MBU5678186.1"/>
    <property type="molecule type" value="Genomic_DNA"/>
</dbReference>
<dbReference type="EC" id="6.3.1.20" evidence="3"/>
<reference evidence="9 10" key="1">
    <citation type="submission" date="2021-06" db="EMBL/GenBank/DDBJ databases">
        <authorList>
            <person name="Sun Q."/>
            <person name="Li D."/>
        </authorList>
    </citation>
    <scope>NUCLEOTIDE SEQUENCE [LARGE SCALE GENOMIC DNA]</scope>
    <source>
        <strain evidence="9 10">MSJ-5</strain>
    </source>
</reference>
<accession>A0ABS6G6U5</accession>
<comment type="caution">
    <text evidence="9">The sequence shown here is derived from an EMBL/GenBank/DDBJ whole genome shotgun (WGS) entry which is preliminary data.</text>
</comment>
<comment type="pathway">
    <text evidence="1">Protein modification; protein lipoylation via exogenous pathway; protein N(6)-(lipoyl)lysine from lipoate: step 2/2.</text>
</comment>
<evidence type="ECO:0000256" key="3">
    <source>
        <dbReference type="ARBA" id="ARBA00012367"/>
    </source>
</evidence>
<name>A0ABS6G6U5_9FIRM</name>
<keyword evidence="6" id="KW-0067">ATP-binding</keyword>
<dbReference type="InterPro" id="IPR004143">
    <property type="entry name" value="BPL_LPL_catalytic"/>
</dbReference>
<proteinExistence type="predicted"/>
<feature type="domain" description="BPL/LPL catalytic" evidence="8">
    <location>
        <begin position="26"/>
        <end position="213"/>
    </location>
</feature>
<comment type="catalytic activity">
    <reaction evidence="7">
        <text>L-lysyl-[lipoyl-carrier protein] + (R)-lipoate + ATP = N(6)-[(R)-lipoyl]-L-lysyl-[lipoyl-carrier protein] + AMP + diphosphate + H(+)</text>
        <dbReference type="Rhea" id="RHEA:49288"/>
        <dbReference type="Rhea" id="RHEA-COMP:10500"/>
        <dbReference type="Rhea" id="RHEA-COMP:10502"/>
        <dbReference type="ChEBI" id="CHEBI:15378"/>
        <dbReference type="ChEBI" id="CHEBI:29969"/>
        <dbReference type="ChEBI" id="CHEBI:30616"/>
        <dbReference type="ChEBI" id="CHEBI:33019"/>
        <dbReference type="ChEBI" id="CHEBI:83088"/>
        <dbReference type="ChEBI" id="CHEBI:83099"/>
        <dbReference type="ChEBI" id="CHEBI:456215"/>
        <dbReference type="EC" id="6.3.1.20"/>
    </reaction>
</comment>
<evidence type="ECO:0000256" key="6">
    <source>
        <dbReference type="ARBA" id="ARBA00022840"/>
    </source>
</evidence>
<keyword evidence="10" id="KW-1185">Reference proteome</keyword>
<evidence type="ECO:0000256" key="5">
    <source>
        <dbReference type="ARBA" id="ARBA00022741"/>
    </source>
</evidence>
<evidence type="ECO:0000256" key="2">
    <source>
        <dbReference type="ARBA" id="ARBA00005124"/>
    </source>
</evidence>
<dbReference type="NCBIfam" id="TIGR00545">
    <property type="entry name" value="lipoyltrans"/>
    <property type="match status" value="1"/>
</dbReference>
<dbReference type="PANTHER" id="PTHR12561">
    <property type="entry name" value="LIPOATE-PROTEIN LIGASE"/>
    <property type="match status" value="1"/>
</dbReference>
<evidence type="ECO:0000259" key="8">
    <source>
        <dbReference type="PROSITE" id="PS51733"/>
    </source>
</evidence>
<dbReference type="Proteomes" id="UP000779508">
    <property type="component" value="Unassembled WGS sequence"/>
</dbReference>
<protein>
    <recommendedName>
        <fullName evidence="3">lipoate--protein ligase</fullName>
        <ecNumber evidence="3">6.3.1.20</ecNumber>
    </recommendedName>
</protein>
<evidence type="ECO:0000256" key="4">
    <source>
        <dbReference type="ARBA" id="ARBA00022598"/>
    </source>
</evidence>
<keyword evidence="4 9" id="KW-0436">Ligase</keyword>
<evidence type="ECO:0000313" key="10">
    <source>
        <dbReference type="Proteomes" id="UP000779508"/>
    </source>
</evidence>
<dbReference type="PROSITE" id="PS51733">
    <property type="entry name" value="BPL_LPL_CATALYTIC"/>
    <property type="match status" value="1"/>
</dbReference>
<evidence type="ECO:0000256" key="1">
    <source>
        <dbReference type="ARBA" id="ARBA00005085"/>
    </source>
</evidence>
<dbReference type="InterPro" id="IPR004562">
    <property type="entry name" value="LipoylTrfase_LipoateP_Ligase"/>
</dbReference>
<comment type="pathway">
    <text evidence="2">Protein modification; protein lipoylation via exogenous pathway; protein N(6)-(lipoyl)lysine from lipoate: step 1/2.</text>
</comment>
<dbReference type="CDD" id="cd16443">
    <property type="entry name" value="LplA"/>
    <property type="match status" value="1"/>
</dbReference>